<dbReference type="Proteomes" id="UP000245624">
    <property type="component" value="Unassembled WGS sequence"/>
</dbReference>
<accession>A0A317L155</accession>
<evidence type="ECO:0000256" key="3">
    <source>
        <dbReference type="ARBA" id="ARBA00022525"/>
    </source>
</evidence>
<evidence type="ECO:0000259" key="9">
    <source>
        <dbReference type="Pfam" id="PF00149"/>
    </source>
</evidence>
<feature type="chain" id="PRO_5016190615" evidence="6">
    <location>
        <begin position="26"/>
        <end position="670"/>
    </location>
</feature>
<dbReference type="EMBL" id="QGTD01000005">
    <property type="protein sequence ID" value="PWU69561.1"/>
    <property type="molecule type" value="Genomic_DNA"/>
</dbReference>
<evidence type="ECO:0000259" key="11">
    <source>
        <dbReference type="Pfam" id="PF02872"/>
    </source>
</evidence>
<dbReference type="OrthoDB" id="9801679at2"/>
<evidence type="ECO:0000259" key="10">
    <source>
        <dbReference type="Pfam" id="PF00746"/>
    </source>
</evidence>
<dbReference type="PANTHER" id="PTHR11575:SF24">
    <property type="entry name" value="5'-NUCLEOTIDASE"/>
    <property type="match status" value="1"/>
</dbReference>
<evidence type="ECO:0000256" key="6">
    <source>
        <dbReference type="RuleBase" id="RU362119"/>
    </source>
</evidence>
<dbReference type="Pfam" id="PF00746">
    <property type="entry name" value="Gram_pos_anchor"/>
    <property type="match status" value="1"/>
</dbReference>
<proteinExistence type="inferred from homology"/>
<dbReference type="InterPro" id="IPR019931">
    <property type="entry name" value="LPXTG_anchor"/>
</dbReference>
<dbReference type="FunFam" id="3.90.780.10:FF:000004">
    <property type="entry name" value="UDP-sugar hydrolase, putative"/>
    <property type="match status" value="1"/>
</dbReference>
<feature type="domain" description="5'-Nucleotidase C-terminal" evidence="11">
    <location>
        <begin position="355"/>
        <end position="505"/>
    </location>
</feature>
<evidence type="ECO:0000256" key="5">
    <source>
        <dbReference type="ARBA" id="ARBA00023088"/>
    </source>
</evidence>
<evidence type="ECO:0000313" key="12">
    <source>
        <dbReference type="EMBL" id="PWU69561.1"/>
    </source>
</evidence>
<feature type="signal peptide" evidence="6">
    <location>
        <begin position="1"/>
        <end position="25"/>
    </location>
</feature>
<keyword evidence="8" id="KW-1133">Transmembrane helix</keyword>
<keyword evidence="4 6" id="KW-0732">Signal</keyword>
<dbReference type="AlphaFoldDB" id="A0A317L155"/>
<feature type="compositionally biased region" description="Basic and acidic residues" evidence="7">
    <location>
        <begin position="605"/>
        <end position="629"/>
    </location>
</feature>
<organism evidence="12 13">
    <name type="scientific">Gracilibacillus dipsosauri</name>
    <dbReference type="NCBI Taxonomy" id="178340"/>
    <lineage>
        <taxon>Bacteria</taxon>
        <taxon>Bacillati</taxon>
        <taxon>Bacillota</taxon>
        <taxon>Bacilli</taxon>
        <taxon>Bacillales</taxon>
        <taxon>Bacillaceae</taxon>
        <taxon>Gracilibacillus</taxon>
    </lineage>
</organism>
<feature type="compositionally biased region" description="Polar residues" evidence="7">
    <location>
        <begin position="594"/>
        <end position="604"/>
    </location>
</feature>
<evidence type="ECO:0000256" key="7">
    <source>
        <dbReference type="SAM" id="MobiDB-lite"/>
    </source>
</evidence>
<keyword evidence="5" id="KW-0572">Peptidoglycan-anchor</keyword>
<evidence type="ECO:0000256" key="8">
    <source>
        <dbReference type="SAM" id="Phobius"/>
    </source>
</evidence>
<keyword evidence="2" id="KW-0134">Cell wall</keyword>
<keyword evidence="6" id="KW-0378">Hydrolase</keyword>
<feature type="compositionally biased region" description="Basic and acidic residues" evidence="7">
    <location>
        <begin position="580"/>
        <end position="592"/>
    </location>
</feature>
<keyword evidence="6" id="KW-0547">Nucleotide-binding</keyword>
<keyword evidence="3" id="KW-0964">Secreted</keyword>
<dbReference type="Gene3D" id="3.90.780.10">
    <property type="entry name" value="5'-Nucleotidase, C-terminal domain"/>
    <property type="match status" value="1"/>
</dbReference>
<feature type="compositionally biased region" description="Acidic residues" evidence="7">
    <location>
        <begin position="561"/>
        <end position="579"/>
    </location>
</feature>
<comment type="caution">
    <text evidence="12">The sequence shown here is derived from an EMBL/GenBank/DDBJ whole genome shotgun (WGS) entry which is preliminary data.</text>
</comment>
<keyword evidence="8" id="KW-0472">Membrane</keyword>
<dbReference type="PRINTS" id="PR01607">
    <property type="entry name" value="APYRASEFAMLY"/>
</dbReference>
<feature type="domain" description="Calcineurin-like phosphoesterase" evidence="9">
    <location>
        <begin position="36"/>
        <end position="255"/>
    </location>
</feature>
<dbReference type="GO" id="GO:0008253">
    <property type="term" value="F:5'-nucleotidase activity"/>
    <property type="evidence" value="ECO:0007669"/>
    <property type="project" value="TreeGrafter"/>
</dbReference>
<evidence type="ECO:0000313" key="13">
    <source>
        <dbReference type="Proteomes" id="UP000245624"/>
    </source>
</evidence>
<keyword evidence="13" id="KW-1185">Reference proteome</keyword>
<feature type="transmembrane region" description="Helical" evidence="8">
    <location>
        <begin position="643"/>
        <end position="663"/>
    </location>
</feature>
<name>A0A317L155_9BACI</name>
<feature type="domain" description="Gram-positive cocci surface proteins LPxTG" evidence="10">
    <location>
        <begin position="629"/>
        <end position="665"/>
    </location>
</feature>
<dbReference type="PANTHER" id="PTHR11575">
    <property type="entry name" value="5'-NUCLEOTIDASE-RELATED"/>
    <property type="match status" value="1"/>
</dbReference>
<dbReference type="InterPro" id="IPR036907">
    <property type="entry name" value="5'-Nucleotdase_C_sf"/>
</dbReference>
<dbReference type="GO" id="GO:0008768">
    <property type="term" value="F:UDP-sugar diphosphatase activity"/>
    <property type="evidence" value="ECO:0007669"/>
    <property type="project" value="TreeGrafter"/>
</dbReference>
<dbReference type="Pfam" id="PF02872">
    <property type="entry name" value="5_nucleotid_C"/>
    <property type="match status" value="1"/>
</dbReference>
<keyword evidence="8" id="KW-0812">Transmembrane</keyword>
<evidence type="ECO:0000256" key="2">
    <source>
        <dbReference type="ARBA" id="ARBA00022512"/>
    </source>
</evidence>
<dbReference type="InterPro" id="IPR006179">
    <property type="entry name" value="5_nucleotidase/apyrase"/>
</dbReference>
<evidence type="ECO:0000256" key="4">
    <source>
        <dbReference type="ARBA" id="ARBA00022729"/>
    </source>
</evidence>
<reference evidence="12 13" key="1">
    <citation type="submission" date="2018-05" db="EMBL/GenBank/DDBJ databases">
        <title>Genomic analysis of Gracilibacillus dipsosauri DD1 reveals novel features of a salt-tolerant amylase.</title>
        <authorList>
            <person name="Deutch C.E."/>
            <person name="Yang S."/>
        </authorList>
    </citation>
    <scope>NUCLEOTIDE SEQUENCE [LARGE SCALE GENOMIC DNA]</scope>
    <source>
        <strain evidence="12 13">DD1</strain>
    </source>
</reference>
<dbReference type="RefSeq" id="WP_109983780.1">
    <property type="nucleotide sequence ID" value="NZ_QGTD01000005.1"/>
</dbReference>
<feature type="region of interest" description="Disordered" evidence="7">
    <location>
        <begin position="549"/>
        <end position="636"/>
    </location>
</feature>
<dbReference type="Gene3D" id="3.60.21.10">
    <property type="match status" value="1"/>
</dbReference>
<comment type="similarity">
    <text evidence="6">Belongs to the 5'-nucleotidase family.</text>
</comment>
<gene>
    <name evidence="12" type="ORF">DLJ74_06215</name>
</gene>
<dbReference type="GO" id="GO:0009166">
    <property type="term" value="P:nucleotide catabolic process"/>
    <property type="evidence" value="ECO:0007669"/>
    <property type="project" value="InterPro"/>
</dbReference>
<comment type="subcellular location">
    <subcellularLocation>
        <location evidence="1">Secreted</location>
        <location evidence="1">Cell wall</location>
        <topology evidence="1">Peptidoglycan-anchor</topology>
    </subcellularLocation>
</comment>
<dbReference type="InterPro" id="IPR004843">
    <property type="entry name" value="Calcineurin-like_PHP"/>
</dbReference>
<sequence>MRFSFKLLTIILLTSSLILPTSILAAEGDNENFSLTIMHMNDTHAHVEPLPRMLTAINEVRAEEPEALLFHGGDVFSGTLYFNQYKGKADLALLNMMGFDAMVFGNHEFDLGSSEDGHQSLEEFVQAANFPLLGTNVDFSNDPYMSGIVNDGFIESAESGMVYDGIIKEVDGEKVGIFGLTTEDTANISSPVNVEFLSYIEEAQRAVDQFSELGIDKIIAVNHIGYDSNPDMGNDLQLSKYVDGIDVIVGGHSHSKLEEPVVVEKDENGADKDPTVIVQAYQYAQLLGRLDVQFNENGVVTESAGQLIDVTEKEPNEDASKILAPYKKEIDKIIDQETGAVAAKPLLNPRLSDSEVSVRANETELGNLITDAMLAKAKEKDPSVVIAMQNGGGIRAAIDKGPITVGEVMAVLPFGNDPVVAQLTGQEIKQILEHSVSQAPKESGGFLQIAGMRFTYDSGETEGSRVISMEIARNGEYQKIAEDQIYSVTTNNFTGKGGDGFEVFAKAYEEGRVKDIGEIDWEQLRDYMVEDLNGQVDPVIEGRIIDLQGEEPEQPELPKEPEEDPNKEEPNNEQDGDSSDEQKEEAPEKDGNDGNDNQSTNNPSNEKESEKLENDQSEKEQKIEDHHQNQNEGNSLPNTATNLFTFLLIGGLLLFIGICVLLFKKFKIVN</sequence>
<dbReference type="Pfam" id="PF00149">
    <property type="entry name" value="Metallophos"/>
    <property type="match status" value="1"/>
</dbReference>
<dbReference type="SUPFAM" id="SSF56300">
    <property type="entry name" value="Metallo-dependent phosphatases"/>
    <property type="match status" value="1"/>
</dbReference>
<dbReference type="GO" id="GO:0030288">
    <property type="term" value="C:outer membrane-bounded periplasmic space"/>
    <property type="evidence" value="ECO:0007669"/>
    <property type="project" value="TreeGrafter"/>
</dbReference>
<dbReference type="InterPro" id="IPR008334">
    <property type="entry name" value="5'-Nucleotdase_C"/>
</dbReference>
<evidence type="ECO:0000256" key="1">
    <source>
        <dbReference type="ARBA" id="ARBA00004168"/>
    </source>
</evidence>
<protein>
    <submittedName>
        <fullName evidence="12">Bifunctional metallophosphatase/5'-nucleotidase</fullName>
    </submittedName>
</protein>
<dbReference type="SUPFAM" id="SSF55816">
    <property type="entry name" value="5'-nucleotidase (syn. UDP-sugar hydrolase), C-terminal domain"/>
    <property type="match status" value="1"/>
</dbReference>
<dbReference type="InterPro" id="IPR029052">
    <property type="entry name" value="Metallo-depent_PP-like"/>
</dbReference>
<dbReference type="GO" id="GO:0000166">
    <property type="term" value="F:nucleotide binding"/>
    <property type="evidence" value="ECO:0007669"/>
    <property type="project" value="UniProtKB-KW"/>
</dbReference>